<comment type="similarity">
    <text evidence="3">Belongs to the FAD-dependent oxidoreductase 2 family. NadB subfamily.</text>
</comment>
<gene>
    <name evidence="13" type="ORF">FMM80_04645</name>
</gene>
<dbReference type="EMBL" id="VIRB01000034">
    <property type="protein sequence ID" value="NDO68033.1"/>
    <property type="molecule type" value="Genomic_DNA"/>
</dbReference>
<comment type="pathway">
    <text evidence="2">Cofactor biosynthesis; NAD(+) biosynthesis; iminoaspartate from L-aspartate (oxidase route): step 1/1.</text>
</comment>
<dbReference type="EC" id="1.4.3.16" evidence="4"/>
<organism evidence="13 14">
    <name type="scientific">Schaedlerella arabinosiphila</name>
    <dbReference type="NCBI Taxonomy" id="2044587"/>
    <lineage>
        <taxon>Bacteria</taxon>
        <taxon>Bacillati</taxon>
        <taxon>Bacillota</taxon>
        <taxon>Clostridia</taxon>
        <taxon>Lachnospirales</taxon>
        <taxon>Lachnospiraceae</taxon>
        <taxon>Schaedlerella</taxon>
    </lineage>
</organism>
<dbReference type="InterPro" id="IPR036188">
    <property type="entry name" value="FAD/NAD-bd_sf"/>
</dbReference>
<protein>
    <recommendedName>
        <fullName evidence="5">L-aspartate oxidase</fullName>
        <ecNumber evidence="4">1.4.3.16</ecNumber>
    </recommendedName>
    <alternativeName>
        <fullName evidence="10">Quinolinate synthase B</fullName>
    </alternativeName>
</protein>
<evidence type="ECO:0000256" key="6">
    <source>
        <dbReference type="ARBA" id="ARBA00022630"/>
    </source>
</evidence>
<dbReference type="GO" id="GO:0034628">
    <property type="term" value="P:'de novo' NAD+ biosynthetic process from L-aspartate"/>
    <property type="evidence" value="ECO:0007669"/>
    <property type="project" value="TreeGrafter"/>
</dbReference>
<proteinExistence type="inferred from homology"/>
<evidence type="ECO:0000259" key="12">
    <source>
        <dbReference type="Pfam" id="PF00890"/>
    </source>
</evidence>
<keyword evidence="8" id="KW-0274">FAD</keyword>
<comment type="caution">
    <text evidence="13">The sequence shown here is derived from an EMBL/GenBank/DDBJ whole genome shotgun (WGS) entry which is preliminary data.</text>
</comment>
<evidence type="ECO:0000256" key="1">
    <source>
        <dbReference type="ARBA" id="ARBA00001974"/>
    </source>
</evidence>
<dbReference type="PANTHER" id="PTHR42716">
    <property type="entry name" value="L-ASPARTATE OXIDASE"/>
    <property type="match status" value="1"/>
</dbReference>
<comment type="catalytic activity">
    <reaction evidence="11">
        <text>L-aspartate + O2 = iminosuccinate + H2O2</text>
        <dbReference type="Rhea" id="RHEA:25876"/>
        <dbReference type="ChEBI" id="CHEBI:15379"/>
        <dbReference type="ChEBI" id="CHEBI:16240"/>
        <dbReference type="ChEBI" id="CHEBI:29991"/>
        <dbReference type="ChEBI" id="CHEBI:77875"/>
        <dbReference type="EC" id="1.4.3.16"/>
    </reaction>
    <physiologicalReaction direction="left-to-right" evidence="11">
        <dbReference type="Rhea" id="RHEA:25877"/>
    </physiologicalReaction>
</comment>
<name>A0A9X5H5F1_9FIRM</name>
<dbReference type="GO" id="GO:0033765">
    <property type="term" value="F:steroid dehydrogenase activity, acting on the CH-CH group of donors"/>
    <property type="evidence" value="ECO:0007669"/>
    <property type="project" value="UniProtKB-ARBA"/>
</dbReference>
<evidence type="ECO:0000313" key="13">
    <source>
        <dbReference type="EMBL" id="NDO68033.1"/>
    </source>
</evidence>
<keyword evidence="7" id="KW-0662">Pyridine nucleotide biosynthesis</keyword>
<accession>A0A9X5H5F1</accession>
<dbReference type="InterPro" id="IPR003953">
    <property type="entry name" value="FAD-dep_OxRdtase_2_FAD-bd"/>
</dbReference>
<evidence type="ECO:0000256" key="10">
    <source>
        <dbReference type="ARBA" id="ARBA00030386"/>
    </source>
</evidence>
<evidence type="ECO:0000256" key="5">
    <source>
        <dbReference type="ARBA" id="ARBA00021901"/>
    </source>
</evidence>
<dbReference type="AlphaFoldDB" id="A0A9X5H5F1"/>
<dbReference type="PANTHER" id="PTHR42716:SF2">
    <property type="entry name" value="L-ASPARTATE OXIDASE, CHLOROPLASTIC"/>
    <property type="match status" value="1"/>
</dbReference>
<dbReference type="FunFam" id="3.90.700.10:FF:000002">
    <property type="entry name" value="L-aspartate oxidase"/>
    <property type="match status" value="1"/>
</dbReference>
<dbReference type="Proteomes" id="UP000474104">
    <property type="component" value="Unassembled WGS sequence"/>
</dbReference>
<evidence type="ECO:0000256" key="7">
    <source>
        <dbReference type="ARBA" id="ARBA00022642"/>
    </source>
</evidence>
<feature type="domain" description="FAD-dependent oxidoreductase 2 FAD-binding" evidence="12">
    <location>
        <begin position="6"/>
        <end position="465"/>
    </location>
</feature>
<dbReference type="Gene3D" id="3.90.700.10">
    <property type="entry name" value="Succinate dehydrogenase/fumarate reductase flavoprotein, catalytic domain"/>
    <property type="match status" value="1"/>
</dbReference>
<dbReference type="InterPro" id="IPR005288">
    <property type="entry name" value="NadB"/>
</dbReference>
<keyword evidence="6" id="KW-0285">Flavoprotein</keyword>
<sequence length="494" mass="54572">MKTETDVVIVGTGAAGLFCALNLPRDTRIIMLTKSDLESSDSFLAQGGISVLRDEEDYDSFFEDTMRAGHYENRRESVDLMIRGSRDVIDKLVGYGVEFEHRTKDGLTETAGKEVAVGGGTEIAGKEAAVAGRTEAAGDASAGGGTGIAGARASSEEFLYTREGAHSKPRILYHKDITGKEITSRLLEQVKRLENVTLYEYTAMTDIIVENGVCVGILAEHTKGGMQGETDSEAAALREHPEEDGILQGEDACREREKAEAPGEDACREQMEIRAGYTIFATGGIGGQYTHSTNFPHLTGDAIEISKKHGIRLEHLDYVQFHPTTLYSKKPGRRFLISESVRGEGAVLYNKKKERFVDELLPRDVVAAAIREQMEKDGTDFVYLSMEHIEKETILRHFPNIYQRCLEEGYDVLKECIPVVPAQHYFMGGVWVDSDSRTSMPHLFAVGETSCNGVHGANRLASNSLLESLVFAKRAAMKIREEMEGRRRDDSDDI</sequence>
<dbReference type="Pfam" id="PF00890">
    <property type="entry name" value="FAD_binding_2"/>
    <property type="match status" value="1"/>
</dbReference>
<dbReference type="SUPFAM" id="SSF51905">
    <property type="entry name" value="FAD/NAD(P)-binding domain"/>
    <property type="match status" value="1"/>
</dbReference>
<evidence type="ECO:0000256" key="8">
    <source>
        <dbReference type="ARBA" id="ARBA00022827"/>
    </source>
</evidence>
<comment type="cofactor">
    <cofactor evidence="1">
        <name>FAD</name>
        <dbReference type="ChEBI" id="CHEBI:57692"/>
    </cofactor>
</comment>
<evidence type="ECO:0000256" key="3">
    <source>
        <dbReference type="ARBA" id="ARBA00008562"/>
    </source>
</evidence>
<dbReference type="SUPFAM" id="SSF56425">
    <property type="entry name" value="Succinate dehydrogenase/fumarate reductase flavoprotein, catalytic domain"/>
    <property type="match status" value="1"/>
</dbReference>
<evidence type="ECO:0000256" key="2">
    <source>
        <dbReference type="ARBA" id="ARBA00004950"/>
    </source>
</evidence>
<keyword evidence="9" id="KW-0560">Oxidoreductase</keyword>
<evidence type="ECO:0000256" key="9">
    <source>
        <dbReference type="ARBA" id="ARBA00023002"/>
    </source>
</evidence>
<dbReference type="RefSeq" id="WP_004075348.1">
    <property type="nucleotide sequence ID" value="NZ_VIRB01000034.1"/>
</dbReference>
<evidence type="ECO:0000256" key="11">
    <source>
        <dbReference type="ARBA" id="ARBA00048305"/>
    </source>
</evidence>
<evidence type="ECO:0000256" key="4">
    <source>
        <dbReference type="ARBA" id="ARBA00012173"/>
    </source>
</evidence>
<dbReference type="Gene3D" id="3.50.50.60">
    <property type="entry name" value="FAD/NAD(P)-binding domain"/>
    <property type="match status" value="3"/>
</dbReference>
<reference evidence="13 14" key="1">
    <citation type="submission" date="2019-07" db="EMBL/GenBank/DDBJ databases">
        <title>Draft genome sequences of 15 bacterial species constituting the stable defined intestinal microbiota of the GM15 gnotobiotic mouse model.</title>
        <authorList>
            <person name="Elie C."/>
            <person name="Mathieu A."/>
            <person name="Saliou A."/>
            <person name="Darnaud M."/>
            <person name="Leulier F."/>
            <person name="Tamellini A."/>
        </authorList>
    </citation>
    <scope>NUCLEOTIDE SEQUENCE [LARGE SCALE GENOMIC DNA]</scope>
    <source>
        <strain evidence="14">ASF 502</strain>
    </source>
</reference>
<dbReference type="InterPro" id="IPR027477">
    <property type="entry name" value="Succ_DH/fumarate_Rdtase_cat_sf"/>
</dbReference>
<dbReference type="GO" id="GO:0008734">
    <property type="term" value="F:L-aspartate oxidase activity"/>
    <property type="evidence" value="ECO:0007669"/>
    <property type="project" value="UniProtKB-EC"/>
</dbReference>
<dbReference type="OrthoDB" id="9806724at2"/>
<evidence type="ECO:0000313" key="14">
    <source>
        <dbReference type="Proteomes" id="UP000474104"/>
    </source>
</evidence>